<protein>
    <submittedName>
        <fullName evidence="1">Uncharacterized protein</fullName>
    </submittedName>
</protein>
<evidence type="ECO:0000313" key="1">
    <source>
        <dbReference type="EMBL" id="AMP08236.1"/>
    </source>
</evidence>
<dbReference type="Proteomes" id="UP000071778">
    <property type="component" value="Chromosome"/>
</dbReference>
<name>A0A127QE08_9BURK</name>
<reference evidence="1 2" key="1">
    <citation type="submission" date="2015-11" db="EMBL/GenBank/DDBJ databases">
        <title>Exploring the genomic traits of fungus-feeding bacterial genus Collimonas.</title>
        <authorList>
            <person name="Song C."/>
            <person name="Schmidt R."/>
            <person name="de Jager V."/>
            <person name="Krzyzanowska D."/>
            <person name="Jongedijk E."/>
            <person name="Cankar K."/>
            <person name="Beekwilder J."/>
            <person name="van Veen A."/>
            <person name="de Boer W."/>
            <person name="van Veen J.A."/>
            <person name="Garbeva P."/>
        </authorList>
    </citation>
    <scope>NUCLEOTIDE SEQUENCE [LARGE SCALE GENOMIC DNA]</scope>
    <source>
        <strain evidence="1 2">Ter282</strain>
    </source>
</reference>
<proteinExistence type="predicted"/>
<sequence length="37" mass="4248">MKRRLMIAEGHNLVLIPLISAGSLKSTMQHIFRLMKL</sequence>
<keyword evidence="2" id="KW-1185">Reference proteome</keyword>
<dbReference type="AlphaFoldDB" id="A0A127QE08"/>
<gene>
    <name evidence="1" type="ORF">CAter282_0420</name>
</gene>
<organism evidence="1 2">
    <name type="scientific">Collimonas arenae</name>
    <dbReference type="NCBI Taxonomy" id="279058"/>
    <lineage>
        <taxon>Bacteria</taxon>
        <taxon>Pseudomonadati</taxon>
        <taxon>Pseudomonadota</taxon>
        <taxon>Betaproteobacteria</taxon>
        <taxon>Burkholderiales</taxon>
        <taxon>Oxalobacteraceae</taxon>
        <taxon>Collimonas</taxon>
    </lineage>
</organism>
<evidence type="ECO:0000313" key="2">
    <source>
        <dbReference type="Proteomes" id="UP000071778"/>
    </source>
</evidence>
<dbReference type="EMBL" id="CP013235">
    <property type="protein sequence ID" value="AMP08236.1"/>
    <property type="molecule type" value="Genomic_DNA"/>
</dbReference>
<accession>A0A127QE08</accession>